<dbReference type="EMBL" id="JAHLKM010000044">
    <property type="protein sequence ID" value="MCQ4334892.1"/>
    <property type="molecule type" value="Genomic_DNA"/>
</dbReference>
<evidence type="ECO:0000256" key="1">
    <source>
        <dbReference type="SAM" id="MobiDB-lite"/>
    </source>
</evidence>
<gene>
    <name evidence="2" type="ORF">KM295_15665</name>
</gene>
<comment type="caution">
    <text evidence="2">The sequence shown here is derived from an EMBL/GenBank/DDBJ whole genome shotgun (WGS) entry which is preliminary data.</text>
</comment>
<proteinExistence type="predicted"/>
<dbReference type="InterPro" id="IPR038695">
    <property type="entry name" value="Saro_0823-like_sf"/>
</dbReference>
<feature type="region of interest" description="Disordered" evidence="1">
    <location>
        <begin position="39"/>
        <end position="62"/>
    </location>
</feature>
<dbReference type="PANTHER" id="PTHR37953">
    <property type="entry name" value="UPF0127 PROTEIN MJ1496"/>
    <property type="match status" value="1"/>
</dbReference>
<reference evidence="2" key="1">
    <citation type="journal article" date="2023" name="Front. Microbiol.">
        <title>Genomic-based phylogenetic and metabolic analyses of the genus Natronomonas, and description of Natronomonas aquatica sp. nov.</title>
        <authorList>
            <person name="Garcia-Roldan A."/>
            <person name="Duran-Viseras A."/>
            <person name="de la Haba R.R."/>
            <person name="Corral P."/>
            <person name="Sanchez-Porro C."/>
            <person name="Ventosa A."/>
        </authorList>
    </citation>
    <scope>NUCLEOTIDE SEQUENCE</scope>
    <source>
        <strain evidence="2">F2-12</strain>
    </source>
</reference>
<dbReference type="RefSeq" id="WP_256031138.1">
    <property type="nucleotide sequence ID" value="NZ_JAHLKM010000044.1"/>
</dbReference>
<sequence length="190" mass="20389">MDSRWIGYAAVALAALGAVALLAFSTGAIAPLLGDGYDPNAVDPEGPDDGNESDTPSAHSDYEHTTVIARDGETGAELGRLQAAIADTRSKRYLGLSATEELPEDRGMLFVHDEPGEYTYVMREMSFGIDIVFVAADGTITTIHEAPAPGSNEDGNTQRYPGEGQYVLEVNRGWTTERGVEVGDEFEFEL</sequence>
<dbReference type="PANTHER" id="PTHR37953:SF1">
    <property type="entry name" value="UPF0127 PROTEIN MJ1496"/>
    <property type="match status" value="1"/>
</dbReference>
<organism evidence="2 3">
    <name type="scientific">Natronomonas aquatica</name>
    <dbReference type="NCBI Taxonomy" id="2841590"/>
    <lineage>
        <taxon>Archaea</taxon>
        <taxon>Methanobacteriati</taxon>
        <taxon>Methanobacteriota</taxon>
        <taxon>Stenosarchaea group</taxon>
        <taxon>Halobacteria</taxon>
        <taxon>Halobacteriales</taxon>
        <taxon>Natronomonadaceae</taxon>
        <taxon>Natronomonas</taxon>
    </lineage>
</organism>
<accession>A0A9R1CVU9</accession>
<evidence type="ECO:0000313" key="2">
    <source>
        <dbReference type="EMBL" id="MCQ4334892.1"/>
    </source>
</evidence>
<evidence type="ECO:0000313" key="3">
    <source>
        <dbReference type="Proteomes" id="UP001139494"/>
    </source>
</evidence>
<dbReference type="Pfam" id="PF02643">
    <property type="entry name" value="DUF192"/>
    <property type="match status" value="1"/>
</dbReference>
<dbReference type="AlphaFoldDB" id="A0A9R1CVU9"/>
<keyword evidence="3" id="KW-1185">Reference proteome</keyword>
<protein>
    <submittedName>
        <fullName evidence="2">DUF192 domain-containing protein</fullName>
    </submittedName>
</protein>
<name>A0A9R1CVU9_9EURY</name>
<dbReference type="Gene3D" id="2.60.120.1140">
    <property type="entry name" value="Protein of unknown function DUF192"/>
    <property type="match status" value="1"/>
</dbReference>
<dbReference type="Proteomes" id="UP001139494">
    <property type="component" value="Unassembled WGS sequence"/>
</dbReference>
<dbReference type="InterPro" id="IPR003795">
    <property type="entry name" value="DUF192"/>
</dbReference>